<evidence type="ECO:0000256" key="6">
    <source>
        <dbReference type="ARBA" id="ARBA00022925"/>
    </source>
</evidence>
<reference evidence="12" key="2">
    <citation type="journal article" date="2023" name="IMA Fungus">
        <title>Comparative genomic study of the Penicillium genus elucidates a diverse pangenome and 15 lateral gene transfer events.</title>
        <authorList>
            <person name="Petersen C."/>
            <person name="Sorensen T."/>
            <person name="Nielsen M.R."/>
            <person name="Sondergaard T.E."/>
            <person name="Sorensen J.L."/>
            <person name="Fitzpatrick D.A."/>
            <person name="Frisvad J.C."/>
            <person name="Nielsen K.L."/>
        </authorList>
    </citation>
    <scope>NUCLEOTIDE SEQUENCE</scope>
    <source>
        <strain evidence="12">IBT 30728</strain>
    </source>
</reference>
<organism evidence="12 13">
    <name type="scientific">Penicillium diatomitis</name>
    <dbReference type="NCBI Taxonomy" id="2819901"/>
    <lineage>
        <taxon>Eukaryota</taxon>
        <taxon>Fungi</taxon>
        <taxon>Dikarya</taxon>
        <taxon>Ascomycota</taxon>
        <taxon>Pezizomycotina</taxon>
        <taxon>Eurotiomycetes</taxon>
        <taxon>Eurotiomycetidae</taxon>
        <taxon>Eurotiales</taxon>
        <taxon>Aspergillaceae</taxon>
        <taxon>Penicillium</taxon>
    </lineage>
</organism>
<evidence type="ECO:0000256" key="1">
    <source>
        <dbReference type="ARBA" id="ARBA00004141"/>
    </source>
</evidence>
<evidence type="ECO:0008006" key="14">
    <source>
        <dbReference type="Google" id="ProtNLM"/>
    </source>
</evidence>
<feature type="transmembrane region" description="Helical" evidence="11">
    <location>
        <begin position="184"/>
        <end position="206"/>
    </location>
</feature>
<dbReference type="GO" id="GO:0009881">
    <property type="term" value="F:photoreceptor activity"/>
    <property type="evidence" value="ECO:0007669"/>
    <property type="project" value="UniProtKB-KW"/>
</dbReference>
<evidence type="ECO:0000256" key="10">
    <source>
        <dbReference type="ARBA" id="ARBA00023170"/>
    </source>
</evidence>
<dbReference type="GeneID" id="81626882"/>
<evidence type="ECO:0000256" key="5">
    <source>
        <dbReference type="ARBA" id="ARBA00022692"/>
    </source>
</evidence>
<evidence type="ECO:0000256" key="8">
    <source>
        <dbReference type="ARBA" id="ARBA00022991"/>
    </source>
</evidence>
<dbReference type="PANTHER" id="PTHR28286:SF2">
    <property type="entry name" value="BACTERIORHODOPSIN _OPSIN, NOPA (EUROFUNG)"/>
    <property type="match status" value="1"/>
</dbReference>
<dbReference type="InterPro" id="IPR001425">
    <property type="entry name" value="Arc/bac/fun_rhodopsins"/>
</dbReference>
<dbReference type="RefSeq" id="XP_056788568.1">
    <property type="nucleotide sequence ID" value="XM_056936633.1"/>
</dbReference>
<evidence type="ECO:0000256" key="2">
    <source>
        <dbReference type="ARBA" id="ARBA00008130"/>
    </source>
</evidence>
<protein>
    <recommendedName>
        <fullName evidence="14">Opsin</fullName>
    </recommendedName>
</protein>
<keyword evidence="7 11" id="KW-1133">Transmembrane helix</keyword>
<keyword evidence="9 11" id="KW-0472">Membrane</keyword>
<keyword evidence="4" id="KW-0716">Sensory transduction</keyword>
<evidence type="ECO:0000256" key="7">
    <source>
        <dbReference type="ARBA" id="ARBA00022989"/>
    </source>
</evidence>
<dbReference type="AlphaFoldDB" id="A0A9W9X2F4"/>
<comment type="caution">
    <text evidence="12">The sequence shown here is derived from an EMBL/GenBank/DDBJ whole genome shotgun (WGS) entry which is preliminary data.</text>
</comment>
<evidence type="ECO:0000256" key="11">
    <source>
        <dbReference type="SAM" id="Phobius"/>
    </source>
</evidence>
<evidence type="ECO:0000256" key="9">
    <source>
        <dbReference type="ARBA" id="ARBA00023136"/>
    </source>
</evidence>
<evidence type="ECO:0000313" key="12">
    <source>
        <dbReference type="EMBL" id="KAJ5481138.1"/>
    </source>
</evidence>
<sequence>MFVPDNMDAFLQATAASLPLTTPTSVAPIPTVIPNVPIYQHHHETGKRTLWVVAVLMGISSLVFFTLAARAPLAKRVFHTTASLVTTLSFITYLALAFGQGIVYKHATVVHHHKHVPNTSEDLYRQVLWLRYLNWAISTPLILINLALVSGLPGANLIPAIVANFAMLGSGLLGTFAGNTPQRWVWLTVSCLSYLTMLHHGAFYAQRAAANKDVKVRRFFGALSGTAFVALALFPIGLAAGSLATKISVDAETIIYAVQDIFSQGILGYWLVLVQDSAQTSSLAVEGFWTSGFASEGSIRITDEDGA</sequence>
<dbReference type="GO" id="GO:0005783">
    <property type="term" value="C:endoplasmic reticulum"/>
    <property type="evidence" value="ECO:0007669"/>
    <property type="project" value="TreeGrafter"/>
</dbReference>
<dbReference type="SUPFAM" id="SSF81321">
    <property type="entry name" value="Family A G protein-coupled receptor-like"/>
    <property type="match status" value="1"/>
</dbReference>
<feature type="transmembrane region" description="Helical" evidence="11">
    <location>
        <begin position="50"/>
        <end position="69"/>
    </location>
</feature>
<evidence type="ECO:0000256" key="4">
    <source>
        <dbReference type="ARBA" id="ARBA00022606"/>
    </source>
</evidence>
<dbReference type="Pfam" id="PF01036">
    <property type="entry name" value="Bac_rhodopsin"/>
    <property type="match status" value="1"/>
</dbReference>
<evidence type="ECO:0000313" key="13">
    <source>
        <dbReference type="Proteomes" id="UP001148312"/>
    </source>
</evidence>
<gene>
    <name evidence="12" type="ORF">N7539_007032</name>
</gene>
<dbReference type="PRINTS" id="PR00251">
    <property type="entry name" value="BACTRLOPSIN"/>
</dbReference>
<keyword evidence="10" id="KW-0675">Receptor</keyword>
<keyword evidence="8" id="KW-0157">Chromophore</keyword>
<dbReference type="PANTHER" id="PTHR28286">
    <property type="match status" value="1"/>
</dbReference>
<keyword evidence="13" id="KW-1185">Reference proteome</keyword>
<comment type="similarity">
    <text evidence="2">Belongs to the archaeal/bacterial/fungal opsin family.</text>
</comment>
<proteinExistence type="inferred from homology"/>
<dbReference type="Proteomes" id="UP001148312">
    <property type="component" value="Unassembled WGS sequence"/>
</dbReference>
<feature type="transmembrane region" description="Helical" evidence="11">
    <location>
        <begin position="81"/>
        <end position="103"/>
    </location>
</feature>
<feature type="transmembrane region" description="Helical" evidence="11">
    <location>
        <begin position="253"/>
        <end position="273"/>
    </location>
</feature>
<dbReference type="GO" id="GO:0005886">
    <property type="term" value="C:plasma membrane"/>
    <property type="evidence" value="ECO:0007669"/>
    <property type="project" value="TreeGrafter"/>
</dbReference>
<name>A0A9W9X2F4_9EURO</name>
<accession>A0A9W9X2F4</accession>
<keyword evidence="5 11" id="KW-0812">Transmembrane</keyword>
<dbReference type="SMART" id="SM01021">
    <property type="entry name" value="Bac_rhodopsin"/>
    <property type="match status" value="1"/>
</dbReference>
<evidence type="ECO:0000256" key="3">
    <source>
        <dbReference type="ARBA" id="ARBA00022543"/>
    </source>
</evidence>
<feature type="transmembrane region" description="Helical" evidence="11">
    <location>
        <begin position="218"/>
        <end position="241"/>
    </location>
</feature>
<keyword evidence="3" id="KW-0600">Photoreceptor protein</keyword>
<dbReference type="GO" id="GO:0007602">
    <property type="term" value="P:phototransduction"/>
    <property type="evidence" value="ECO:0007669"/>
    <property type="project" value="UniProtKB-KW"/>
</dbReference>
<dbReference type="CDD" id="cd15028">
    <property type="entry name" value="7tm_Opsin-1_euk"/>
    <property type="match status" value="1"/>
</dbReference>
<dbReference type="Gene3D" id="1.20.1070.10">
    <property type="entry name" value="Rhodopsin 7-helix transmembrane proteins"/>
    <property type="match status" value="1"/>
</dbReference>
<keyword evidence="6" id="KW-0681">Retinal protein</keyword>
<comment type="subcellular location">
    <subcellularLocation>
        <location evidence="1">Membrane</location>
        <topology evidence="1">Multi-pass membrane protein</topology>
    </subcellularLocation>
</comment>
<dbReference type="EMBL" id="JAPWDQ010000009">
    <property type="protein sequence ID" value="KAJ5481138.1"/>
    <property type="molecule type" value="Genomic_DNA"/>
</dbReference>
<reference evidence="12" key="1">
    <citation type="submission" date="2022-12" db="EMBL/GenBank/DDBJ databases">
        <authorList>
            <person name="Petersen C."/>
        </authorList>
    </citation>
    <scope>NUCLEOTIDE SEQUENCE</scope>
    <source>
        <strain evidence="12">IBT 30728</strain>
    </source>
</reference>